<evidence type="ECO:0000313" key="4">
    <source>
        <dbReference type="Proteomes" id="UP000811619"/>
    </source>
</evidence>
<dbReference type="PANTHER" id="PTHR42080:SF1">
    <property type="entry name" value="SRR1-LIKE DOMAIN-CONTAINING PROTEIN"/>
    <property type="match status" value="1"/>
</dbReference>
<feature type="domain" description="SRR1-like" evidence="2">
    <location>
        <begin position="88"/>
        <end position="227"/>
    </location>
</feature>
<feature type="compositionally biased region" description="Pro residues" evidence="1">
    <location>
        <begin position="1"/>
        <end position="12"/>
    </location>
</feature>
<feature type="compositionally biased region" description="Polar residues" evidence="1">
    <location>
        <begin position="48"/>
        <end position="62"/>
    </location>
</feature>
<accession>A0A8K0NGG5</accession>
<evidence type="ECO:0000256" key="1">
    <source>
        <dbReference type="SAM" id="MobiDB-lite"/>
    </source>
</evidence>
<dbReference type="Proteomes" id="UP000811619">
    <property type="component" value="Unassembled WGS sequence"/>
</dbReference>
<gene>
    <name evidence="3" type="ORF">E4U42_006997</name>
</gene>
<proteinExistence type="predicted"/>
<feature type="compositionally biased region" description="Low complexity" evidence="1">
    <location>
        <begin position="15"/>
        <end position="28"/>
    </location>
</feature>
<dbReference type="EMBL" id="SRPY01000763">
    <property type="protein sequence ID" value="KAG5918113.1"/>
    <property type="molecule type" value="Genomic_DNA"/>
</dbReference>
<comment type="caution">
    <text evidence="3">The sequence shown here is derived from an EMBL/GenBank/DDBJ whole genome shotgun (WGS) entry which is preliminary data.</text>
</comment>
<dbReference type="AlphaFoldDB" id="A0A8K0NGG5"/>
<evidence type="ECO:0000259" key="2">
    <source>
        <dbReference type="Pfam" id="PF07985"/>
    </source>
</evidence>
<dbReference type="Pfam" id="PF07985">
    <property type="entry name" value="SRR1"/>
    <property type="match status" value="1"/>
</dbReference>
<dbReference type="OrthoDB" id="5318346at2759"/>
<name>A0A8K0NGG5_9HYPO</name>
<organism evidence="3 4">
    <name type="scientific">Claviceps africana</name>
    <dbReference type="NCBI Taxonomy" id="83212"/>
    <lineage>
        <taxon>Eukaryota</taxon>
        <taxon>Fungi</taxon>
        <taxon>Dikarya</taxon>
        <taxon>Ascomycota</taxon>
        <taxon>Pezizomycotina</taxon>
        <taxon>Sordariomycetes</taxon>
        <taxon>Hypocreomycetidae</taxon>
        <taxon>Hypocreales</taxon>
        <taxon>Clavicipitaceae</taxon>
        <taxon>Claviceps</taxon>
    </lineage>
</organism>
<reference evidence="3" key="1">
    <citation type="journal article" date="2020" name="bioRxiv">
        <title>Whole genome comparisons of ergot fungi reveals the divergence and evolution of species within the genus Claviceps are the result of varying mechanisms driving genome evolution and host range expansion.</title>
        <authorList>
            <person name="Wyka S.A."/>
            <person name="Mondo S.J."/>
            <person name="Liu M."/>
            <person name="Dettman J."/>
            <person name="Nalam V."/>
            <person name="Broders K.D."/>
        </authorList>
    </citation>
    <scope>NUCLEOTIDE SEQUENCE</scope>
    <source>
        <strain evidence="3">CCC 489</strain>
    </source>
</reference>
<feature type="region of interest" description="Disordered" evidence="1">
    <location>
        <begin position="1"/>
        <end position="62"/>
    </location>
</feature>
<keyword evidence="4" id="KW-1185">Reference proteome</keyword>
<sequence length="274" mass="30731">MGNPPNPSPSPTAGPSQPSQPRQEQQQEWHVVQPKNNRRPRKPRPVVLSSSATRTTGAPRSLQDITSEYHRLRQDPPTQQCCTTIRHLIRAHAGACSRVDKAICLGMGTFDPPDGAWEAKRRAYIQFLVFEAMVQEMETLFQTTIQCTFQEPLLTDADTAFLTARGHTVVPAPLASTAVTQHTLLYGIHLYRPLYEEALRDHLPSVFVGTGWETWDQLMLPGHHLHRIKDMHDTYQKWELPQDGTVFTGTWLYWRPSNPAPPGPAPGVPAGRPA</sequence>
<dbReference type="PANTHER" id="PTHR42080">
    <property type="entry name" value="SRR1 DOMAIN-CONTAINING PROTEIN"/>
    <property type="match status" value="1"/>
</dbReference>
<evidence type="ECO:0000313" key="3">
    <source>
        <dbReference type="EMBL" id="KAG5918113.1"/>
    </source>
</evidence>
<dbReference type="InterPro" id="IPR012942">
    <property type="entry name" value="SRR1-like"/>
</dbReference>
<protein>
    <recommendedName>
        <fullName evidence="2">SRR1-like domain-containing protein</fullName>
    </recommendedName>
</protein>